<dbReference type="eggNOG" id="ENOG502Z7X9">
    <property type="taxonomic scope" value="Bacteria"/>
</dbReference>
<keyword evidence="1" id="KW-0175">Coiled coil</keyword>
<evidence type="ECO:0000256" key="1">
    <source>
        <dbReference type="SAM" id="Coils"/>
    </source>
</evidence>
<dbReference type="Proteomes" id="UP000008793">
    <property type="component" value="Chromosome"/>
</dbReference>
<dbReference type="Gene3D" id="1.20.58.1090">
    <property type="entry name" value="Phage polarity suppression protein monomer"/>
    <property type="match status" value="1"/>
</dbReference>
<name>D8MLF8_ERWBE</name>
<dbReference type="KEGG" id="ebi:EbC_44550"/>
<evidence type="ECO:0000313" key="2">
    <source>
        <dbReference type="EMBL" id="CAX61986.1"/>
    </source>
</evidence>
<protein>
    <submittedName>
        <fullName evidence="2">Putative capsid morphogenesis protein encoded in CP-933I</fullName>
    </submittedName>
</protein>
<sequence>MTDTNTLTDTDITASLPASTQQAFNRLNLTKAAWLDTRSKQSEGEAMLTTIRQRRQETEEEAQALNDEWRQLFRENNGAMTARMKKLRPEIALSRETFNEFDDLIAEQEYKNKALMAATADMAREYIGAHNDFTEEYALHLWEQFMASNGQALLQLLGLLKATLGRRAGSVTGVVNSVNDPESVLRQFIAKRITKPALDMDSSPEYDPLLKQTGAYPAHSALMSVRNAPSPAALHKLRVQRERAGKEKAQ</sequence>
<proteinExistence type="predicted"/>
<reference evidence="2 3" key="1">
    <citation type="journal article" date="2010" name="BMC Genomics">
        <title>Genome comparison of the epiphytic bacteria Erwinia billingiae and E. tasmaniensis with the pear pathogen E. pyrifoliae.</title>
        <authorList>
            <person name="Kube M."/>
            <person name="Migdoll A.M."/>
            <person name="Gehring I."/>
            <person name="Heitmann K."/>
            <person name="Mayer Y."/>
            <person name="Kuhl H."/>
            <person name="Knaust F."/>
            <person name="Geider K."/>
            <person name="Reinhardt R."/>
        </authorList>
    </citation>
    <scope>NUCLEOTIDE SEQUENCE [LARGE SCALE GENOMIC DNA]</scope>
    <source>
        <strain evidence="2 3">Eb661</strain>
    </source>
</reference>
<gene>
    <name evidence="2" type="ordered locus">EbC_44550</name>
</gene>
<keyword evidence="3" id="KW-1185">Reference proteome</keyword>
<dbReference type="GeneID" id="90514367"/>
<dbReference type="HOGENOM" id="CLU_098587_0_0_6"/>
<dbReference type="EMBL" id="FP236843">
    <property type="protein sequence ID" value="CAX61986.1"/>
    <property type="molecule type" value="Genomic_DNA"/>
</dbReference>
<dbReference type="RefSeq" id="WP_013204456.1">
    <property type="nucleotide sequence ID" value="NC_014306.1"/>
</dbReference>
<evidence type="ECO:0000313" key="3">
    <source>
        <dbReference type="Proteomes" id="UP000008793"/>
    </source>
</evidence>
<feature type="coiled-coil region" evidence="1">
    <location>
        <begin position="48"/>
        <end position="75"/>
    </location>
</feature>
<dbReference type="AlphaFoldDB" id="D8MLF8"/>
<organism evidence="3">
    <name type="scientific">Erwinia billingiae (strain Eb661)</name>
    <dbReference type="NCBI Taxonomy" id="634500"/>
    <lineage>
        <taxon>Bacteria</taxon>
        <taxon>Pseudomonadati</taxon>
        <taxon>Pseudomonadota</taxon>
        <taxon>Gammaproteobacteria</taxon>
        <taxon>Enterobacterales</taxon>
        <taxon>Erwiniaceae</taxon>
        <taxon>Erwinia</taxon>
    </lineage>
</organism>
<dbReference type="STRING" id="634500.EbC_44550"/>
<accession>D8MLF8</accession>